<dbReference type="PANTHER" id="PTHR43133">
    <property type="entry name" value="RNA POLYMERASE ECF-TYPE SIGMA FACTO"/>
    <property type="match status" value="1"/>
</dbReference>
<dbReference type="AlphaFoldDB" id="A0A398BT23"/>
<dbReference type="InterPro" id="IPR013249">
    <property type="entry name" value="RNA_pol_sigma70_r4_t2"/>
</dbReference>
<organism evidence="8 9">
    <name type="scientific">Gemmobacter lutimaris</name>
    <dbReference type="NCBI Taxonomy" id="2306023"/>
    <lineage>
        <taxon>Bacteria</taxon>
        <taxon>Pseudomonadati</taxon>
        <taxon>Pseudomonadota</taxon>
        <taxon>Alphaproteobacteria</taxon>
        <taxon>Rhodobacterales</taxon>
        <taxon>Paracoccaceae</taxon>
        <taxon>Gemmobacter</taxon>
    </lineage>
</organism>
<comment type="caution">
    <text evidence="8">The sequence shown here is derived from an EMBL/GenBank/DDBJ whole genome shotgun (WGS) entry which is preliminary data.</text>
</comment>
<keyword evidence="9" id="KW-1185">Reference proteome</keyword>
<dbReference type="GO" id="GO:0016987">
    <property type="term" value="F:sigma factor activity"/>
    <property type="evidence" value="ECO:0007669"/>
    <property type="project" value="UniProtKB-KW"/>
</dbReference>
<dbReference type="EMBL" id="QXXQ01000002">
    <property type="protein sequence ID" value="RID92824.1"/>
    <property type="molecule type" value="Genomic_DNA"/>
</dbReference>
<keyword evidence="4" id="KW-0804">Transcription</keyword>
<dbReference type="SUPFAM" id="SSF88659">
    <property type="entry name" value="Sigma3 and sigma4 domains of RNA polymerase sigma factors"/>
    <property type="match status" value="1"/>
</dbReference>
<feature type="compositionally biased region" description="Polar residues" evidence="5">
    <location>
        <begin position="1"/>
        <end position="10"/>
    </location>
</feature>
<dbReference type="InterPro" id="IPR014284">
    <property type="entry name" value="RNA_pol_sigma-70_dom"/>
</dbReference>
<dbReference type="Gene3D" id="1.10.1740.10">
    <property type="match status" value="1"/>
</dbReference>
<dbReference type="InterPro" id="IPR013325">
    <property type="entry name" value="RNA_pol_sigma_r2"/>
</dbReference>
<dbReference type="Pfam" id="PF08281">
    <property type="entry name" value="Sigma70_r4_2"/>
    <property type="match status" value="1"/>
</dbReference>
<dbReference type="InterPro" id="IPR013324">
    <property type="entry name" value="RNA_pol_sigma_r3/r4-like"/>
</dbReference>
<dbReference type="Gene3D" id="1.10.10.10">
    <property type="entry name" value="Winged helix-like DNA-binding domain superfamily/Winged helix DNA-binding domain"/>
    <property type="match status" value="1"/>
</dbReference>
<dbReference type="PANTHER" id="PTHR43133:SF62">
    <property type="entry name" value="RNA POLYMERASE SIGMA FACTOR SIGZ"/>
    <property type="match status" value="1"/>
</dbReference>
<sequence>METLDTQSGQADGPALLRPPPAAPDCCAKEQKVGPVTKPKDDLSDLTRDLIAVRDRRDRAAFGRLFDYFAPRLKGMMLRSGLRDGQAEDVVQDVMLAVWQKAAQFDPHRAEAAGWIYGIARNRRIDLARRRPITLPEEMPEPESLEPDPAHILALQQEARHLAEALDRLAPEQAEALRAAYFDDISHRRISEVQGLPLGTIKSRIRLGLERLRHELRNIAP</sequence>
<dbReference type="GO" id="GO:0003677">
    <property type="term" value="F:DNA binding"/>
    <property type="evidence" value="ECO:0007669"/>
    <property type="project" value="InterPro"/>
</dbReference>
<dbReference type="Proteomes" id="UP000266649">
    <property type="component" value="Unassembled WGS sequence"/>
</dbReference>
<keyword evidence="3" id="KW-0731">Sigma factor</keyword>
<accession>A0A398BT23</accession>
<feature type="compositionally biased region" description="Basic and acidic residues" evidence="5">
    <location>
        <begin position="27"/>
        <end position="40"/>
    </location>
</feature>
<comment type="similarity">
    <text evidence="1">Belongs to the sigma-70 factor family. ECF subfamily.</text>
</comment>
<evidence type="ECO:0000313" key="8">
    <source>
        <dbReference type="EMBL" id="RID92824.1"/>
    </source>
</evidence>
<dbReference type="InterPro" id="IPR007627">
    <property type="entry name" value="RNA_pol_sigma70_r2"/>
</dbReference>
<dbReference type="InterPro" id="IPR039425">
    <property type="entry name" value="RNA_pol_sigma-70-like"/>
</dbReference>
<evidence type="ECO:0000256" key="1">
    <source>
        <dbReference type="ARBA" id="ARBA00010641"/>
    </source>
</evidence>
<evidence type="ECO:0000256" key="3">
    <source>
        <dbReference type="ARBA" id="ARBA00023082"/>
    </source>
</evidence>
<evidence type="ECO:0000313" key="9">
    <source>
        <dbReference type="Proteomes" id="UP000266649"/>
    </source>
</evidence>
<gene>
    <name evidence="8" type="ORF">D2N39_03885</name>
</gene>
<evidence type="ECO:0000256" key="4">
    <source>
        <dbReference type="ARBA" id="ARBA00023163"/>
    </source>
</evidence>
<dbReference type="SUPFAM" id="SSF88946">
    <property type="entry name" value="Sigma2 domain of RNA polymerase sigma factors"/>
    <property type="match status" value="1"/>
</dbReference>
<evidence type="ECO:0000256" key="2">
    <source>
        <dbReference type="ARBA" id="ARBA00023015"/>
    </source>
</evidence>
<feature type="domain" description="RNA polymerase sigma-70 region 2" evidence="6">
    <location>
        <begin position="65"/>
        <end position="131"/>
    </location>
</feature>
<dbReference type="Pfam" id="PF04542">
    <property type="entry name" value="Sigma70_r2"/>
    <property type="match status" value="1"/>
</dbReference>
<keyword evidence="2" id="KW-0805">Transcription regulation</keyword>
<dbReference type="CDD" id="cd06171">
    <property type="entry name" value="Sigma70_r4"/>
    <property type="match status" value="1"/>
</dbReference>
<proteinExistence type="inferred from homology"/>
<dbReference type="OrthoDB" id="9803470at2"/>
<evidence type="ECO:0000259" key="7">
    <source>
        <dbReference type="Pfam" id="PF08281"/>
    </source>
</evidence>
<evidence type="ECO:0000259" key="6">
    <source>
        <dbReference type="Pfam" id="PF04542"/>
    </source>
</evidence>
<dbReference type="InterPro" id="IPR036388">
    <property type="entry name" value="WH-like_DNA-bd_sf"/>
</dbReference>
<feature type="domain" description="RNA polymerase sigma factor 70 region 4 type 2" evidence="7">
    <location>
        <begin position="162"/>
        <end position="212"/>
    </location>
</feature>
<feature type="region of interest" description="Disordered" evidence="5">
    <location>
        <begin position="1"/>
        <end position="40"/>
    </location>
</feature>
<evidence type="ECO:0000256" key="5">
    <source>
        <dbReference type="SAM" id="MobiDB-lite"/>
    </source>
</evidence>
<dbReference type="NCBIfam" id="TIGR02937">
    <property type="entry name" value="sigma70-ECF"/>
    <property type="match status" value="1"/>
</dbReference>
<protein>
    <submittedName>
        <fullName evidence="8">Sigma-70 family RNA polymerase sigma factor</fullName>
    </submittedName>
</protein>
<dbReference type="GO" id="GO:0006352">
    <property type="term" value="P:DNA-templated transcription initiation"/>
    <property type="evidence" value="ECO:0007669"/>
    <property type="project" value="InterPro"/>
</dbReference>
<reference evidence="8 9" key="1">
    <citation type="submission" date="2018-09" db="EMBL/GenBank/DDBJ databases">
        <title>Gemmobacter lutimaris sp. nov., a marine bacterium isolated from tidal flat.</title>
        <authorList>
            <person name="Lee D.W."/>
            <person name="Yoo Y."/>
            <person name="Kim J.-J."/>
            <person name="Kim B.S."/>
        </authorList>
    </citation>
    <scope>NUCLEOTIDE SEQUENCE [LARGE SCALE GENOMIC DNA]</scope>
    <source>
        <strain evidence="8 9">YJ-T1-11</strain>
    </source>
</reference>
<name>A0A398BT23_9RHOB</name>